<evidence type="ECO:0000313" key="3">
    <source>
        <dbReference type="EMBL" id="CAK9086486.1"/>
    </source>
</evidence>
<feature type="region of interest" description="Disordered" evidence="2">
    <location>
        <begin position="22"/>
        <end position="48"/>
    </location>
</feature>
<dbReference type="InterPro" id="IPR036034">
    <property type="entry name" value="PDZ_sf"/>
</dbReference>
<feature type="coiled-coil region" evidence="1">
    <location>
        <begin position="239"/>
        <end position="266"/>
    </location>
</feature>
<keyword evidence="4" id="KW-1185">Reference proteome</keyword>
<comment type="caution">
    <text evidence="3">The sequence shown here is derived from an EMBL/GenBank/DDBJ whole genome shotgun (WGS) entry which is preliminary data.</text>
</comment>
<sequence length="791" mass="85367">MGLKPLEKRRIEKAINAAIERDGGASGVAASPAPRADPAAQARARLAAAQNSGSAGELRQALAAARSCGLKPAELAQAEAALAWAEATEELVAAAAAARRTSSPDSVQRLAAALDAAAMAGMPDEDEAVADAWYLLQDLKAAESQKIPEVEGLREVFAEARLPQRVDEAMTWCQSQRLLSTSEVVSAAQALGDHLNLRPLERKRLNKALEALGSFGEALQDAQEVLPTLQALKALQVLVAEPKVQAKELEQAIEKAKEAKVDEEEQNSVEFGGLVTIALAFRFVLPKDLANAKQKLEDGSILELHQVASAQQALEDAMRDGDIEALEAAINGGIANQVEHELVAAAKERLQDLQERSRQKEGPQLEALAELEAAQAAGDATALAAAISKADSAGVGQEQLAAAKKALFKLQKEKRDKSKLERAKSQAQAELAAAVAGESAEELRKAIQKAQDAGLALEEAQTRLEVLEEEEKKECIQLAFEDLEYAISQDDVEQANLALEDAAGMGASEEELKEAEEKIAALRLKLDPEGEARRRRVEARKAKSGEKKWNFSGKSNNRIINDRFREHEAELERQRMLAFRARGRFRANAEDEGEEGAEKGVKKLRAEVSKELGAVPLPKLNEAASGFAWGRVPKEETEAPRRITLRAHLEAGAGIDLHASWWGMVVDGIDPEPGQPGLRVRDTLVEVNGTSLMELTDEDCEQRFADLFGDGCVVKVEPFVQVSGILAPPAAVDKTSLQNDLERFAADYGIELRMEDAGGNNVRVHMEGSQSAVKGSKPELQNLMQFYAQAS</sequence>
<dbReference type="EMBL" id="CAXAMN010024406">
    <property type="protein sequence ID" value="CAK9086486.1"/>
    <property type="molecule type" value="Genomic_DNA"/>
</dbReference>
<gene>
    <name evidence="3" type="ORF">CCMP2556_LOCUS41895</name>
</gene>
<feature type="compositionally biased region" description="Low complexity" evidence="2">
    <location>
        <begin position="27"/>
        <end position="48"/>
    </location>
</feature>
<evidence type="ECO:0000313" key="4">
    <source>
        <dbReference type="Proteomes" id="UP001642484"/>
    </source>
</evidence>
<keyword evidence="1" id="KW-0175">Coiled coil</keyword>
<dbReference type="SUPFAM" id="SSF50156">
    <property type="entry name" value="PDZ domain-like"/>
    <property type="match status" value="1"/>
</dbReference>
<proteinExistence type="predicted"/>
<name>A0ABP0QHK7_9DINO</name>
<feature type="coiled-coil region" evidence="1">
    <location>
        <begin position="403"/>
        <end position="477"/>
    </location>
</feature>
<dbReference type="Proteomes" id="UP001642484">
    <property type="component" value="Unassembled WGS sequence"/>
</dbReference>
<evidence type="ECO:0008006" key="5">
    <source>
        <dbReference type="Google" id="ProtNLM"/>
    </source>
</evidence>
<reference evidence="3 4" key="1">
    <citation type="submission" date="2024-02" db="EMBL/GenBank/DDBJ databases">
        <authorList>
            <person name="Chen Y."/>
            <person name="Shah S."/>
            <person name="Dougan E. K."/>
            <person name="Thang M."/>
            <person name="Chan C."/>
        </authorList>
    </citation>
    <scope>NUCLEOTIDE SEQUENCE [LARGE SCALE GENOMIC DNA]</scope>
</reference>
<evidence type="ECO:0000256" key="2">
    <source>
        <dbReference type="SAM" id="MobiDB-lite"/>
    </source>
</evidence>
<protein>
    <recommendedName>
        <fullName evidence="5">PDZ domain-containing protein</fullName>
    </recommendedName>
</protein>
<organism evidence="3 4">
    <name type="scientific">Durusdinium trenchii</name>
    <dbReference type="NCBI Taxonomy" id="1381693"/>
    <lineage>
        <taxon>Eukaryota</taxon>
        <taxon>Sar</taxon>
        <taxon>Alveolata</taxon>
        <taxon>Dinophyceae</taxon>
        <taxon>Suessiales</taxon>
        <taxon>Symbiodiniaceae</taxon>
        <taxon>Durusdinium</taxon>
    </lineage>
</organism>
<accession>A0ABP0QHK7</accession>
<evidence type="ECO:0000256" key="1">
    <source>
        <dbReference type="SAM" id="Coils"/>
    </source>
</evidence>